<evidence type="ECO:0000256" key="1">
    <source>
        <dbReference type="SAM" id="MobiDB-lite"/>
    </source>
</evidence>
<comment type="caution">
    <text evidence="2">The sequence shown here is derived from an EMBL/GenBank/DDBJ whole genome shotgun (WGS) entry which is preliminary data.</text>
</comment>
<feature type="region of interest" description="Disordered" evidence="1">
    <location>
        <begin position="153"/>
        <end position="175"/>
    </location>
</feature>
<accession>A0A820VBH3</accession>
<proteinExistence type="predicted"/>
<sequence length="494" mass="56560">MSNKTTKQNLLCCSAQQQSSITGRDNHAPDAQTDAVPLPLVDTLNTAKTSVDKNEPSNSSATNYNNMVILEKETKRNKNKNKSKKNNMHGDGVEQSPFQSRISSSSPKEKKIPPLLVLSNNSPEIERDNSHSVNENYININRVHGEMLASDVDHKESPTSFSNIGEQQRYATDSTRTENSLLDGVKSMFGDLSRQFKDGFGSLDNQLQDVRKEFGIKLDEIDKQVQGVRKEFDTKLHEIDKQVRGFDGKFNKRFDQLAQKMDDIYERGAVSTIMNRLQVDHVLNTPYLPSNRTFSAHYSKQSNIVFDNFGKYLHKTYSHIWTKQYTPVLVSLRPQEIQFDVLGFAFEAATTERPFINSPNIMPIHSTSSHTTIKEFMANTIICGEVTTSNFTFDNDELNKFNLKNDKAQATHRLLHKMLQLERSIAFILQYYQNVEINHILAAVCGRFNDCHGNRSPDVIYKSIFESRFSTKIPLLNELYELEKYHMTKKLYFI</sequence>
<reference evidence="2" key="1">
    <citation type="submission" date="2021-02" db="EMBL/GenBank/DDBJ databases">
        <authorList>
            <person name="Nowell W R."/>
        </authorList>
    </citation>
    <scope>NUCLEOTIDE SEQUENCE</scope>
</reference>
<feature type="compositionally biased region" description="Basic residues" evidence="1">
    <location>
        <begin position="77"/>
        <end position="87"/>
    </location>
</feature>
<feature type="compositionally biased region" description="Polar residues" evidence="1">
    <location>
        <begin position="158"/>
        <end position="175"/>
    </location>
</feature>
<dbReference type="AlphaFoldDB" id="A0A820VBH3"/>
<name>A0A820VBH3_9BILA</name>
<keyword evidence="3" id="KW-1185">Reference proteome</keyword>
<evidence type="ECO:0000313" key="3">
    <source>
        <dbReference type="Proteomes" id="UP000663873"/>
    </source>
</evidence>
<protein>
    <submittedName>
        <fullName evidence="2">Uncharacterized protein</fullName>
    </submittedName>
</protein>
<evidence type="ECO:0000313" key="2">
    <source>
        <dbReference type="EMBL" id="CAF4497465.1"/>
    </source>
</evidence>
<feature type="compositionally biased region" description="Low complexity" evidence="1">
    <location>
        <begin position="95"/>
        <end position="106"/>
    </location>
</feature>
<feature type="region of interest" description="Disordered" evidence="1">
    <location>
        <begin position="71"/>
        <end position="112"/>
    </location>
</feature>
<dbReference type="Proteomes" id="UP000663873">
    <property type="component" value="Unassembled WGS sequence"/>
</dbReference>
<gene>
    <name evidence="2" type="ORF">UJA718_LOCUS26079</name>
</gene>
<dbReference type="EMBL" id="CAJOBP010006644">
    <property type="protein sequence ID" value="CAF4497465.1"/>
    <property type="molecule type" value="Genomic_DNA"/>
</dbReference>
<organism evidence="2 3">
    <name type="scientific">Rotaria socialis</name>
    <dbReference type="NCBI Taxonomy" id="392032"/>
    <lineage>
        <taxon>Eukaryota</taxon>
        <taxon>Metazoa</taxon>
        <taxon>Spiralia</taxon>
        <taxon>Gnathifera</taxon>
        <taxon>Rotifera</taxon>
        <taxon>Eurotatoria</taxon>
        <taxon>Bdelloidea</taxon>
        <taxon>Philodinida</taxon>
        <taxon>Philodinidae</taxon>
        <taxon>Rotaria</taxon>
    </lineage>
</organism>